<feature type="region of interest" description="Disordered" evidence="2">
    <location>
        <begin position="241"/>
        <end position="303"/>
    </location>
</feature>
<protein>
    <submittedName>
        <fullName evidence="4">Peptidase M23</fullName>
    </submittedName>
</protein>
<dbReference type="PANTHER" id="PTHR21666:SF270">
    <property type="entry name" value="MUREIN HYDROLASE ACTIVATOR ENVC"/>
    <property type="match status" value="1"/>
</dbReference>
<name>A0A6S6S8C7_9GAMM</name>
<feature type="compositionally biased region" description="Polar residues" evidence="2">
    <location>
        <begin position="292"/>
        <end position="301"/>
    </location>
</feature>
<evidence type="ECO:0000256" key="1">
    <source>
        <dbReference type="SAM" id="Coils"/>
    </source>
</evidence>
<gene>
    <name evidence="4" type="ORF">HELGO_WM10860</name>
</gene>
<dbReference type="InterPro" id="IPR011055">
    <property type="entry name" value="Dup_hybrid_motif"/>
</dbReference>
<keyword evidence="1" id="KW-0175">Coiled coil</keyword>
<dbReference type="FunFam" id="2.70.70.10:FF:000003">
    <property type="entry name" value="Murein hydrolase activator EnvC"/>
    <property type="match status" value="1"/>
</dbReference>
<evidence type="ECO:0000259" key="3">
    <source>
        <dbReference type="Pfam" id="PF01551"/>
    </source>
</evidence>
<dbReference type="Pfam" id="PF01551">
    <property type="entry name" value="Peptidase_M23"/>
    <property type="match status" value="1"/>
</dbReference>
<dbReference type="Gene3D" id="2.70.70.10">
    <property type="entry name" value="Glucose Permease (Domain IIA)"/>
    <property type="match status" value="1"/>
</dbReference>
<dbReference type="InterPro" id="IPR050570">
    <property type="entry name" value="Cell_wall_metabolism_enzyme"/>
</dbReference>
<feature type="coiled-coil region" evidence="1">
    <location>
        <begin position="35"/>
        <end position="97"/>
    </location>
</feature>
<feature type="domain" description="M23ase beta-sheet core" evidence="3">
    <location>
        <begin position="331"/>
        <end position="425"/>
    </location>
</feature>
<dbReference type="AlphaFoldDB" id="A0A6S6S8C7"/>
<feature type="compositionally biased region" description="Basic and acidic residues" evidence="2">
    <location>
        <begin position="252"/>
        <end position="265"/>
    </location>
</feature>
<evidence type="ECO:0000313" key="4">
    <source>
        <dbReference type="EMBL" id="CAA6804063.1"/>
    </source>
</evidence>
<reference evidence="4" key="1">
    <citation type="submission" date="2020-01" db="EMBL/GenBank/DDBJ databases">
        <authorList>
            <person name="Meier V. D."/>
            <person name="Meier V D."/>
        </authorList>
    </citation>
    <scope>NUCLEOTIDE SEQUENCE</scope>
    <source>
        <strain evidence="4">HLG_WM_MAG_09</strain>
    </source>
</reference>
<organism evidence="4">
    <name type="scientific">uncultured Thiotrichaceae bacterium</name>
    <dbReference type="NCBI Taxonomy" id="298394"/>
    <lineage>
        <taxon>Bacteria</taxon>
        <taxon>Pseudomonadati</taxon>
        <taxon>Pseudomonadota</taxon>
        <taxon>Gammaproteobacteria</taxon>
        <taxon>Thiotrichales</taxon>
        <taxon>Thiotrichaceae</taxon>
        <taxon>environmental samples</taxon>
    </lineage>
</organism>
<accession>A0A6S6S8C7</accession>
<dbReference type="EMBL" id="CACVAT010000062">
    <property type="protein sequence ID" value="CAA6804063.1"/>
    <property type="molecule type" value="Genomic_DNA"/>
</dbReference>
<evidence type="ECO:0000256" key="2">
    <source>
        <dbReference type="SAM" id="MobiDB-lite"/>
    </source>
</evidence>
<feature type="compositionally biased region" description="Low complexity" evidence="2">
    <location>
        <begin position="278"/>
        <end position="289"/>
    </location>
</feature>
<dbReference type="SUPFAM" id="SSF51261">
    <property type="entry name" value="Duplicated hybrid motif"/>
    <property type="match status" value="1"/>
</dbReference>
<dbReference type="CDD" id="cd12797">
    <property type="entry name" value="M23_peptidase"/>
    <property type="match status" value="1"/>
</dbReference>
<sequence>MMKGLFHTSTTILLLTISGVFFLPVSGQADARSEQKTVKRAVEKLNTQINRQKKESDYLSNQVTKLEKELGGLTSQYHQTEKKIKSAQKRLSEADIKRTELNDGLKQQQDALAQQLQAMHTAGEQSHLRLLLMQDNPADISRNVEYFNILNRHRTKKIKQLNTTREKLEAVTELAKKERTKLRALNEQLSVQKSAVENKLATREQALKQVKRDLSGKEKRLNKLKRQETALQQKINRITQAANKKRQAANAAKEKTARLAAEKKRQQQAQTSSRKPTQKPAAKKAPTPTGKRVTTSRTPNKAFSKMRGKLSWPVSGRVIHKYSSRRNEKQKWKGIVISAAGGSKVKAIAPGKVVFADWMDGYGHLVIVEHDRNYLSLYGYNRAVFKRVGQTVRANETIAAVGNSGGQSQNALYFEIRHRTAPQNPARWLQ</sequence>
<dbReference type="GO" id="GO:0004222">
    <property type="term" value="F:metalloendopeptidase activity"/>
    <property type="evidence" value="ECO:0007669"/>
    <property type="project" value="TreeGrafter"/>
</dbReference>
<proteinExistence type="predicted"/>
<dbReference type="Gene3D" id="6.10.250.3150">
    <property type="match status" value="1"/>
</dbReference>
<dbReference type="PANTHER" id="PTHR21666">
    <property type="entry name" value="PEPTIDASE-RELATED"/>
    <property type="match status" value="1"/>
</dbReference>
<dbReference type="InterPro" id="IPR016047">
    <property type="entry name" value="M23ase_b-sheet_dom"/>
</dbReference>